<comment type="cofactor">
    <cofactor evidence="1">
        <name>[4Fe-4S] cluster</name>
        <dbReference type="ChEBI" id="CHEBI:49883"/>
    </cofactor>
</comment>
<dbReference type="CDD" id="cd01335">
    <property type="entry name" value="Radical_SAM"/>
    <property type="match status" value="1"/>
</dbReference>
<dbReference type="GO" id="GO:0003824">
    <property type="term" value="F:catalytic activity"/>
    <property type="evidence" value="ECO:0007669"/>
    <property type="project" value="InterPro"/>
</dbReference>
<organism evidence="7 8">
    <name type="scientific">Ruminiclostridium papyrosolvens DSM 2782</name>
    <dbReference type="NCBI Taxonomy" id="588581"/>
    <lineage>
        <taxon>Bacteria</taxon>
        <taxon>Bacillati</taxon>
        <taxon>Bacillota</taxon>
        <taxon>Clostridia</taxon>
        <taxon>Eubacteriales</taxon>
        <taxon>Oscillospiraceae</taxon>
        <taxon>Ruminiclostridium</taxon>
    </lineage>
</organism>
<evidence type="ECO:0000259" key="6">
    <source>
        <dbReference type="PROSITE" id="PS51918"/>
    </source>
</evidence>
<sequence length="568" mass="66438">MIKNICFLMAPSESGFQYPEKMSMFHLSLGFGVLSGYLRGKGLETGMFDLNTKLSERFNNQEYKSRFEKFFDIETVFSYLNGEANKEIDEIFSRLLEGIDLDKYDSYGISVGADYSFMQIHSGFMLGKFLENNFGKPVFFGGNNVSLMYIFRDMFFDLWKAVLENFKYIVKGAGERAIWDIISKINDGEDDYAIENVSGLVKMIGNDIIANQEYRPLVLRPDWDGMDLNHFYRHMQETTGNDEKARKANSDNLLQYFKWPGGFPGSPGQMVNKYNKQRGENIRPRIIIPYIFNYNCPFNCAFCTQSDFDRGSVVGGNADQVFNDIVELMNKYNTNYFNFVNNSFNYSAKFVDDFCNKVISEGVKFYWSDCGRFNNLTYERLRIMREAGCVKLTFGLDTASEKMLTLIDKKLDLAQSEQVLKWCHELGIWTDIEVILGMPNEFDEDFADTYKYIERNYKYINYFWVNEYFVVPNSLIGRYPEKYGIRLIKDYKTYRGILQENEKYFRMDEPPLTHNAKLYGFDEIEGRTYNKIVKDNNRRIVELNKLQNNEFAEASKLFNMLSVKELNV</sequence>
<protein>
    <submittedName>
        <fullName evidence="7">Radical SAM domain protein</fullName>
    </submittedName>
</protein>
<dbReference type="SUPFAM" id="SSF102114">
    <property type="entry name" value="Radical SAM enzymes"/>
    <property type="match status" value="1"/>
</dbReference>
<keyword evidence="8" id="KW-1185">Reference proteome</keyword>
<dbReference type="SMART" id="SM00729">
    <property type="entry name" value="Elp3"/>
    <property type="match status" value="1"/>
</dbReference>
<dbReference type="GO" id="GO:0005829">
    <property type="term" value="C:cytosol"/>
    <property type="evidence" value="ECO:0007669"/>
    <property type="project" value="TreeGrafter"/>
</dbReference>
<dbReference type="eggNOG" id="COG1032">
    <property type="taxonomic scope" value="Bacteria"/>
</dbReference>
<keyword evidence="5" id="KW-0411">Iron-sulfur</keyword>
<reference evidence="7" key="2">
    <citation type="submission" date="2011-01" db="EMBL/GenBank/DDBJ databases">
        <title>The Non-contiguous Finished genome of Clostridium papyrosolvens.</title>
        <authorList>
            <person name="Lucas S."/>
            <person name="Copeland A."/>
            <person name="Lapidus A."/>
            <person name="Cheng J.-F."/>
            <person name="Goodwin L."/>
            <person name="Pitluck S."/>
            <person name="Misra M."/>
            <person name="Chertkov O."/>
            <person name="Detter J.C."/>
            <person name="Han C."/>
            <person name="Tapia R."/>
            <person name="Land M."/>
            <person name="Hauser L."/>
            <person name="Kyrpides N."/>
            <person name="Ivanova N."/>
            <person name="Pagani I."/>
            <person name="Mouttaki H."/>
            <person name="He Z."/>
            <person name="Zhou J."/>
            <person name="Hemme C.L."/>
            <person name="Woyke T."/>
        </authorList>
    </citation>
    <scope>NUCLEOTIDE SEQUENCE [LARGE SCALE GENOMIC DNA]</scope>
    <source>
        <strain evidence="7">DSM 2782</strain>
    </source>
</reference>
<dbReference type="GO" id="GO:0046872">
    <property type="term" value="F:metal ion binding"/>
    <property type="evidence" value="ECO:0007669"/>
    <property type="project" value="UniProtKB-KW"/>
</dbReference>
<evidence type="ECO:0000313" key="8">
    <source>
        <dbReference type="Proteomes" id="UP000003860"/>
    </source>
</evidence>
<dbReference type="Pfam" id="PF04055">
    <property type="entry name" value="Radical_SAM"/>
    <property type="match status" value="1"/>
</dbReference>
<dbReference type="SFLD" id="SFLDS00029">
    <property type="entry name" value="Radical_SAM"/>
    <property type="match status" value="1"/>
</dbReference>
<keyword evidence="2" id="KW-0949">S-adenosyl-L-methionine</keyword>
<dbReference type="AlphaFoldDB" id="F1TF69"/>
<evidence type="ECO:0000256" key="4">
    <source>
        <dbReference type="ARBA" id="ARBA00023004"/>
    </source>
</evidence>
<evidence type="ECO:0000256" key="2">
    <source>
        <dbReference type="ARBA" id="ARBA00022691"/>
    </source>
</evidence>
<dbReference type="InterPro" id="IPR051198">
    <property type="entry name" value="BchE-like"/>
</dbReference>
<dbReference type="Proteomes" id="UP000003860">
    <property type="component" value="Unassembled WGS sequence"/>
</dbReference>
<dbReference type="GO" id="GO:0051536">
    <property type="term" value="F:iron-sulfur cluster binding"/>
    <property type="evidence" value="ECO:0007669"/>
    <property type="project" value="UniProtKB-KW"/>
</dbReference>
<dbReference type="InterPro" id="IPR013785">
    <property type="entry name" value="Aldolase_TIM"/>
</dbReference>
<dbReference type="Gene3D" id="3.20.20.70">
    <property type="entry name" value="Aldolase class I"/>
    <property type="match status" value="1"/>
</dbReference>
<dbReference type="PROSITE" id="PS51918">
    <property type="entry name" value="RADICAL_SAM"/>
    <property type="match status" value="1"/>
</dbReference>
<reference evidence="7" key="1">
    <citation type="submission" date="2009-07" db="EMBL/GenBank/DDBJ databases">
        <authorList>
            <consortium name="US DOE Joint Genome Institute (JGI-PGF)"/>
            <person name="Lucas S."/>
            <person name="Copeland A."/>
            <person name="Lapidus A."/>
            <person name="Glavina del Rio T."/>
            <person name="Tice H."/>
            <person name="Bruce D."/>
            <person name="Goodwin L."/>
            <person name="Pitluck S."/>
            <person name="Larimer F."/>
            <person name="Land M.L."/>
            <person name="Mouttaki H."/>
            <person name="He Z."/>
            <person name="Zhou J."/>
            <person name="Hemme C.L."/>
        </authorList>
    </citation>
    <scope>NUCLEOTIDE SEQUENCE [LARGE SCALE GENOMIC DNA]</scope>
    <source>
        <strain evidence="7">DSM 2782</strain>
    </source>
</reference>
<dbReference type="InterPro" id="IPR007197">
    <property type="entry name" value="rSAM"/>
</dbReference>
<name>F1TF69_9FIRM</name>
<gene>
    <name evidence="7" type="ORF">Cpap_1202</name>
</gene>
<dbReference type="PANTHER" id="PTHR43409">
    <property type="entry name" value="ANAEROBIC MAGNESIUM-PROTOPORPHYRIN IX MONOMETHYL ESTER CYCLASE-RELATED"/>
    <property type="match status" value="1"/>
</dbReference>
<evidence type="ECO:0000256" key="1">
    <source>
        <dbReference type="ARBA" id="ARBA00001966"/>
    </source>
</evidence>
<dbReference type="SFLD" id="SFLDG01082">
    <property type="entry name" value="B12-binding_domain_containing"/>
    <property type="match status" value="1"/>
</dbReference>
<dbReference type="InterPro" id="IPR058240">
    <property type="entry name" value="rSAM_sf"/>
</dbReference>
<feature type="domain" description="Radical SAM core" evidence="6">
    <location>
        <begin position="282"/>
        <end position="506"/>
    </location>
</feature>
<dbReference type="EMBL" id="ACXX02000010">
    <property type="protein sequence ID" value="EGD47007.1"/>
    <property type="molecule type" value="Genomic_DNA"/>
</dbReference>
<dbReference type="PANTHER" id="PTHR43409:SF7">
    <property type="entry name" value="BLL1977 PROTEIN"/>
    <property type="match status" value="1"/>
</dbReference>
<evidence type="ECO:0000313" key="7">
    <source>
        <dbReference type="EMBL" id="EGD47007.1"/>
    </source>
</evidence>
<dbReference type="RefSeq" id="WP_004620589.1">
    <property type="nucleotide sequence ID" value="NZ_ACXX02000010.1"/>
</dbReference>
<accession>F1TF69</accession>
<keyword evidence="3" id="KW-0479">Metal-binding</keyword>
<dbReference type="OrthoDB" id="9801424at2"/>
<proteinExistence type="predicted"/>
<keyword evidence="4" id="KW-0408">Iron</keyword>
<comment type="caution">
    <text evidence="7">The sequence shown here is derived from an EMBL/GenBank/DDBJ whole genome shotgun (WGS) entry which is preliminary data.</text>
</comment>
<evidence type="ECO:0000256" key="5">
    <source>
        <dbReference type="ARBA" id="ARBA00023014"/>
    </source>
</evidence>
<dbReference type="InterPro" id="IPR006638">
    <property type="entry name" value="Elp3/MiaA/NifB-like_rSAM"/>
</dbReference>
<dbReference type="STRING" id="588581.Cpap_1202"/>
<evidence type="ECO:0000256" key="3">
    <source>
        <dbReference type="ARBA" id="ARBA00022723"/>
    </source>
</evidence>